<dbReference type="InterPro" id="IPR048361">
    <property type="entry name" value="Vps52_C"/>
</dbReference>
<dbReference type="GO" id="GO:0005829">
    <property type="term" value="C:cytosol"/>
    <property type="evidence" value="ECO:0007669"/>
    <property type="project" value="GOC"/>
</dbReference>
<proteinExistence type="inferred from homology"/>
<evidence type="ECO:0000256" key="3">
    <source>
        <dbReference type="ARBA" id="ARBA00022448"/>
    </source>
</evidence>
<comment type="caution">
    <text evidence="8">The sequence shown here is derived from an EMBL/GenBank/DDBJ whole genome shotgun (WGS) entry which is preliminary data.</text>
</comment>
<keyword evidence="4" id="KW-0653">Protein transport</keyword>
<dbReference type="InterPro" id="IPR007258">
    <property type="entry name" value="Vps52"/>
</dbReference>
<dbReference type="Pfam" id="PF04129">
    <property type="entry name" value="Vps52_CC"/>
    <property type="match status" value="1"/>
</dbReference>
<keyword evidence="9" id="KW-1185">Reference proteome</keyword>
<evidence type="ECO:0000313" key="9">
    <source>
        <dbReference type="Proteomes" id="UP000308768"/>
    </source>
</evidence>
<gene>
    <name evidence="8" type="ORF">B0A49_02681</name>
</gene>
<reference evidence="8 9" key="1">
    <citation type="submission" date="2017-03" db="EMBL/GenBank/DDBJ databases">
        <title>Genomes of endolithic fungi from Antarctica.</title>
        <authorList>
            <person name="Coleine C."/>
            <person name="Masonjones S."/>
            <person name="Stajich J.E."/>
        </authorList>
    </citation>
    <scope>NUCLEOTIDE SEQUENCE [LARGE SCALE GENOMIC DNA]</scope>
    <source>
        <strain evidence="8 9">CCFEE 5187</strain>
    </source>
</reference>
<dbReference type="GO" id="GO:0015031">
    <property type="term" value="P:protein transport"/>
    <property type="evidence" value="ECO:0007669"/>
    <property type="project" value="UniProtKB-KW"/>
</dbReference>
<dbReference type="Pfam" id="PF20655">
    <property type="entry name" value="Vps52_C"/>
    <property type="match status" value="1"/>
</dbReference>
<feature type="domain" description="Vps52 coiled-coil" evidence="6">
    <location>
        <begin position="88"/>
        <end position="258"/>
    </location>
</feature>
<dbReference type="GO" id="GO:0019905">
    <property type="term" value="F:syntaxin binding"/>
    <property type="evidence" value="ECO:0007669"/>
    <property type="project" value="TreeGrafter"/>
</dbReference>
<sequence length="600" mass="67615">MHLAAVFRPQREFPMVLESIVGAPRKKDLTTRNSTDGPVSLAKPVEVVEDIDFGGLSLQEFINTRAPVLRQPCDRTGNTRSSEEHENEKDKFEDLHRSILACDEVLQSVEVYLTSFQADLGAVSAEIETLQDRSTALNTRLENRKIVEKLLGPAVEEISIPPAIVRKISEEPMDQSWIKALDELERKSKIVEGKAKQGDSVKAVEEVKPLLENLTNKAVERIRDYIVSQVKALRSPNVNAQIIQQQTFLQYKDVFAFLERHQPRLAEEIGQAYINTMRWYYLHNFTRYRASLETLKLHVVDKHDLIGLDEPTRKSTVIAGSRSATAHDAFSIGRRMELLRTTSSASLPSYLVEEDKSSHYLEVPFRAFNLALVDNASAEYSFITEFFSKQSFHAVNRKFAEIFEPTFALGQALTKQLVDTTVDALGVLICVRLNQHFAFELQRRKVPAVEGYINGTNMLLWPRFQMIMDMRCESMRRAASSLSGRSAVSALSLTSSPNAQSTAPHQLTQKFANFLQGILALSSEAGDDEPVSNSLGRLRSDFEAFLTKMSKSIGDSKKRERFLFNNYSLVGTIIGETEGKLAEEQKSHFDGLKEAFAEKR</sequence>
<dbReference type="GO" id="GO:0032456">
    <property type="term" value="P:endocytic recycling"/>
    <property type="evidence" value="ECO:0007669"/>
    <property type="project" value="TreeGrafter"/>
</dbReference>
<accession>A0A4U0XQE4</accession>
<name>A0A4U0XQE4_9PEZI</name>
<evidence type="ECO:0000313" key="8">
    <source>
        <dbReference type="EMBL" id="TKA79720.1"/>
    </source>
</evidence>
<dbReference type="GO" id="GO:0000938">
    <property type="term" value="C:GARP complex"/>
    <property type="evidence" value="ECO:0007669"/>
    <property type="project" value="TreeGrafter"/>
</dbReference>
<dbReference type="Proteomes" id="UP000308768">
    <property type="component" value="Unassembled WGS sequence"/>
</dbReference>
<dbReference type="GO" id="GO:0006896">
    <property type="term" value="P:Golgi to vacuole transport"/>
    <property type="evidence" value="ECO:0007669"/>
    <property type="project" value="TreeGrafter"/>
</dbReference>
<evidence type="ECO:0008006" key="10">
    <source>
        <dbReference type="Google" id="ProtNLM"/>
    </source>
</evidence>
<keyword evidence="3" id="KW-0813">Transport</keyword>
<comment type="subcellular location">
    <subcellularLocation>
        <location evidence="1">Golgi apparatus</location>
        <location evidence="1">trans-Golgi network</location>
    </subcellularLocation>
</comment>
<evidence type="ECO:0000256" key="5">
    <source>
        <dbReference type="ARBA" id="ARBA00023034"/>
    </source>
</evidence>
<evidence type="ECO:0000256" key="1">
    <source>
        <dbReference type="ARBA" id="ARBA00004601"/>
    </source>
</evidence>
<comment type="similarity">
    <text evidence="2">Belongs to the VPS52 family.</text>
</comment>
<evidence type="ECO:0000256" key="4">
    <source>
        <dbReference type="ARBA" id="ARBA00022927"/>
    </source>
</evidence>
<dbReference type="PANTHER" id="PTHR14190:SF7">
    <property type="entry name" value="VACUOLAR PROTEIN SORTING-ASSOCIATED PROTEIN 52 HOMOLOG"/>
    <property type="match status" value="1"/>
</dbReference>
<protein>
    <recommendedName>
        <fullName evidence="10">Vacuolar protein sorting-associated protein 52 A</fullName>
    </recommendedName>
</protein>
<dbReference type="PANTHER" id="PTHR14190">
    <property type="entry name" value="SUPPRESSOR OF ACTIN MUTATIONS 2/VACUOLAR PROTEIN SORTING 52"/>
    <property type="match status" value="1"/>
</dbReference>
<organism evidence="8 9">
    <name type="scientific">Cryomyces minteri</name>
    <dbReference type="NCBI Taxonomy" id="331657"/>
    <lineage>
        <taxon>Eukaryota</taxon>
        <taxon>Fungi</taxon>
        <taxon>Dikarya</taxon>
        <taxon>Ascomycota</taxon>
        <taxon>Pezizomycotina</taxon>
        <taxon>Dothideomycetes</taxon>
        <taxon>Dothideomycetes incertae sedis</taxon>
        <taxon>Cryomyces</taxon>
    </lineage>
</organism>
<dbReference type="GO" id="GO:0042147">
    <property type="term" value="P:retrograde transport, endosome to Golgi"/>
    <property type="evidence" value="ECO:0007669"/>
    <property type="project" value="TreeGrafter"/>
</dbReference>
<dbReference type="AlphaFoldDB" id="A0A4U0XQE4"/>
<dbReference type="STRING" id="331657.A0A4U0XQE4"/>
<feature type="domain" description="Vps52 C-terminal" evidence="7">
    <location>
        <begin position="275"/>
        <end position="595"/>
    </location>
</feature>
<dbReference type="EMBL" id="NAJN01000086">
    <property type="protein sequence ID" value="TKA79720.1"/>
    <property type="molecule type" value="Genomic_DNA"/>
</dbReference>
<evidence type="ECO:0000256" key="2">
    <source>
        <dbReference type="ARBA" id="ARBA00008180"/>
    </source>
</evidence>
<keyword evidence="5" id="KW-0333">Golgi apparatus</keyword>
<evidence type="ECO:0000259" key="6">
    <source>
        <dbReference type="Pfam" id="PF04129"/>
    </source>
</evidence>
<dbReference type="InterPro" id="IPR048319">
    <property type="entry name" value="Vps52_CC"/>
</dbReference>
<evidence type="ECO:0000259" key="7">
    <source>
        <dbReference type="Pfam" id="PF20655"/>
    </source>
</evidence>
<dbReference type="OrthoDB" id="19482at2759"/>